<evidence type="ECO:0000256" key="4">
    <source>
        <dbReference type="ARBA" id="ARBA00048488"/>
    </source>
</evidence>
<dbReference type="EC" id="1.8.4.12" evidence="2"/>
<protein>
    <recommendedName>
        <fullName evidence="2">peptide-methionine (R)-S-oxide reductase</fullName>
        <ecNumber evidence="2">1.8.4.12</ecNumber>
    </recommendedName>
</protein>
<dbReference type="PANTHER" id="PTHR10173">
    <property type="entry name" value="METHIONINE SULFOXIDE REDUCTASE"/>
    <property type="match status" value="1"/>
</dbReference>
<dbReference type="SUPFAM" id="SSF51316">
    <property type="entry name" value="Mss4-like"/>
    <property type="match status" value="1"/>
</dbReference>
<dbReference type="InterPro" id="IPR011723">
    <property type="entry name" value="Znf/thioredoxin_put"/>
</dbReference>
<reference evidence="6 7" key="1">
    <citation type="submission" date="2013-12" db="EMBL/GenBank/DDBJ databases">
        <title>Draft genome of the parsitic nematode Ancylostoma duodenale.</title>
        <authorList>
            <person name="Mitreva M."/>
        </authorList>
    </citation>
    <scope>NUCLEOTIDE SEQUENCE [LARGE SCALE GENOMIC DNA]</scope>
    <source>
        <strain evidence="6 7">Zhejiang</strain>
    </source>
</reference>
<dbReference type="GO" id="GO:0030091">
    <property type="term" value="P:protein repair"/>
    <property type="evidence" value="ECO:0007669"/>
    <property type="project" value="InterPro"/>
</dbReference>
<keyword evidence="3" id="KW-0560">Oxidoreductase</keyword>
<feature type="domain" description="MsrB" evidence="5">
    <location>
        <begin position="1"/>
        <end position="54"/>
    </location>
</feature>
<comment type="similarity">
    <text evidence="1">Belongs to the MsrB Met sulfoxide reductase family.</text>
</comment>
<evidence type="ECO:0000256" key="3">
    <source>
        <dbReference type="ARBA" id="ARBA00023002"/>
    </source>
</evidence>
<comment type="catalytic activity">
    <reaction evidence="4">
        <text>L-methionyl-[protein] + [thioredoxin]-disulfide + H2O = L-methionyl-(R)-S-oxide-[protein] + [thioredoxin]-dithiol</text>
        <dbReference type="Rhea" id="RHEA:24164"/>
        <dbReference type="Rhea" id="RHEA-COMP:10698"/>
        <dbReference type="Rhea" id="RHEA-COMP:10700"/>
        <dbReference type="Rhea" id="RHEA-COMP:12313"/>
        <dbReference type="Rhea" id="RHEA-COMP:12314"/>
        <dbReference type="ChEBI" id="CHEBI:15377"/>
        <dbReference type="ChEBI" id="CHEBI:16044"/>
        <dbReference type="ChEBI" id="CHEBI:29950"/>
        <dbReference type="ChEBI" id="CHEBI:45764"/>
        <dbReference type="ChEBI" id="CHEBI:50058"/>
        <dbReference type="EC" id="1.8.4.12"/>
    </reaction>
</comment>
<name>A0A0C2DK53_9BILA</name>
<sequence length="63" mass="7290">MNIVRIEDNSLGMKRTEVRCKKCNAHLGHVFDDGPKETGERYCINSFYGNPRKFVQFALVEIN</sequence>
<evidence type="ECO:0000259" key="5">
    <source>
        <dbReference type="PROSITE" id="PS51790"/>
    </source>
</evidence>
<dbReference type="InterPro" id="IPR011057">
    <property type="entry name" value="Mss4-like_sf"/>
</dbReference>
<dbReference type="Gene3D" id="2.170.150.20">
    <property type="entry name" value="Peptide methionine sulfoxide reductase"/>
    <property type="match status" value="1"/>
</dbReference>
<evidence type="ECO:0000313" key="7">
    <source>
        <dbReference type="Proteomes" id="UP000054047"/>
    </source>
</evidence>
<dbReference type="PROSITE" id="PS51790">
    <property type="entry name" value="MSRB"/>
    <property type="match status" value="1"/>
</dbReference>
<gene>
    <name evidence="6" type="ORF">ANCDUO_06838</name>
</gene>
<dbReference type="GO" id="GO:0006979">
    <property type="term" value="P:response to oxidative stress"/>
    <property type="evidence" value="ECO:0007669"/>
    <property type="project" value="InterPro"/>
</dbReference>
<dbReference type="InterPro" id="IPR002579">
    <property type="entry name" value="Met_Sox_Rdtase_MsrB_dom"/>
</dbReference>
<evidence type="ECO:0000256" key="1">
    <source>
        <dbReference type="ARBA" id="ARBA00007174"/>
    </source>
</evidence>
<dbReference type="AlphaFoldDB" id="A0A0C2DK53"/>
<dbReference type="InterPro" id="IPR028427">
    <property type="entry name" value="Met_Sox_Rdtase_MsrB"/>
</dbReference>
<dbReference type="OrthoDB" id="44061at2759"/>
<evidence type="ECO:0000313" key="6">
    <source>
        <dbReference type="EMBL" id="KIH62872.1"/>
    </source>
</evidence>
<dbReference type="Proteomes" id="UP000054047">
    <property type="component" value="Unassembled WGS sequence"/>
</dbReference>
<evidence type="ECO:0000256" key="2">
    <source>
        <dbReference type="ARBA" id="ARBA00012499"/>
    </source>
</evidence>
<organism evidence="6 7">
    <name type="scientific">Ancylostoma duodenale</name>
    <dbReference type="NCBI Taxonomy" id="51022"/>
    <lineage>
        <taxon>Eukaryota</taxon>
        <taxon>Metazoa</taxon>
        <taxon>Ecdysozoa</taxon>
        <taxon>Nematoda</taxon>
        <taxon>Chromadorea</taxon>
        <taxon>Rhabditida</taxon>
        <taxon>Rhabditina</taxon>
        <taxon>Rhabditomorpha</taxon>
        <taxon>Strongyloidea</taxon>
        <taxon>Ancylostomatidae</taxon>
        <taxon>Ancylostomatinae</taxon>
        <taxon>Ancylostoma</taxon>
    </lineage>
</organism>
<accession>A0A0C2DK53</accession>
<dbReference type="Pfam" id="PF01641">
    <property type="entry name" value="SelR"/>
    <property type="match status" value="1"/>
</dbReference>
<dbReference type="EMBL" id="KN729022">
    <property type="protein sequence ID" value="KIH62872.1"/>
    <property type="molecule type" value="Genomic_DNA"/>
</dbReference>
<proteinExistence type="inferred from homology"/>
<dbReference type="GO" id="GO:0033743">
    <property type="term" value="F:peptide-methionine (R)-S-oxide reductase activity"/>
    <property type="evidence" value="ECO:0007669"/>
    <property type="project" value="UniProtKB-EC"/>
</dbReference>
<keyword evidence="7" id="KW-1185">Reference proteome</keyword>
<dbReference type="NCBIfam" id="TIGR02098">
    <property type="entry name" value="MJ0042_CXXC"/>
    <property type="match status" value="1"/>
</dbReference>
<dbReference type="PANTHER" id="PTHR10173:SF52">
    <property type="entry name" value="METHIONINE-R-SULFOXIDE REDUCTASE B1"/>
    <property type="match status" value="1"/>
</dbReference>
<dbReference type="GO" id="GO:0005737">
    <property type="term" value="C:cytoplasm"/>
    <property type="evidence" value="ECO:0007669"/>
    <property type="project" value="TreeGrafter"/>
</dbReference>